<dbReference type="Proteomes" id="UP000197065">
    <property type="component" value="Unassembled WGS sequence"/>
</dbReference>
<dbReference type="AlphaFoldDB" id="A0A212RG03"/>
<dbReference type="OrthoDB" id="9795355at2"/>
<reference evidence="1 2" key="1">
    <citation type="submission" date="2017-06" db="EMBL/GenBank/DDBJ databases">
        <authorList>
            <person name="Kim H.J."/>
            <person name="Triplett B.A."/>
        </authorList>
    </citation>
    <scope>NUCLEOTIDE SEQUENCE [LARGE SCALE GENOMIC DNA]</scope>
    <source>
        <strain evidence="1 2">B29T1</strain>
    </source>
</reference>
<gene>
    <name evidence="1" type="ORF">SAMN07250955_10892</name>
</gene>
<evidence type="ECO:0000313" key="1">
    <source>
        <dbReference type="EMBL" id="SNB71277.1"/>
    </source>
</evidence>
<dbReference type="InterPro" id="IPR011013">
    <property type="entry name" value="Gal_mutarotase_sf_dom"/>
</dbReference>
<protein>
    <submittedName>
        <fullName evidence="1">Galactose mutarotase</fullName>
    </submittedName>
</protein>
<name>A0A212RG03_9PROT</name>
<dbReference type="InterPro" id="IPR008183">
    <property type="entry name" value="Aldose_1/G6P_1-epimerase"/>
</dbReference>
<keyword evidence="2" id="KW-1185">Reference proteome</keyword>
<dbReference type="SUPFAM" id="SSF74650">
    <property type="entry name" value="Galactose mutarotase-like"/>
    <property type="match status" value="1"/>
</dbReference>
<dbReference type="Pfam" id="PF01263">
    <property type="entry name" value="Aldose_epim"/>
    <property type="match status" value="1"/>
</dbReference>
<proteinExistence type="predicted"/>
<dbReference type="PANTHER" id="PTHR11122:SF13">
    <property type="entry name" value="GLUCOSE-6-PHOSPHATE 1-EPIMERASE"/>
    <property type="match status" value="1"/>
</dbReference>
<dbReference type="RefSeq" id="WP_088561882.1">
    <property type="nucleotide sequence ID" value="NZ_FYEH01000008.1"/>
</dbReference>
<organism evidence="1 2">
    <name type="scientific">Arboricoccus pini</name>
    <dbReference type="NCBI Taxonomy" id="1963835"/>
    <lineage>
        <taxon>Bacteria</taxon>
        <taxon>Pseudomonadati</taxon>
        <taxon>Pseudomonadota</taxon>
        <taxon>Alphaproteobacteria</taxon>
        <taxon>Geminicoccales</taxon>
        <taxon>Geminicoccaceae</taxon>
        <taxon>Arboricoccus</taxon>
    </lineage>
</organism>
<dbReference type="InterPro" id="IPR014718">
    <property type="entry name" value="GH-type_carb-bd"/>
</dbReference>
<evidence type="ECO:0000313" key="2">
    <source>
        <dbReference type="Proteomes" id="UP000197065"/>
    </source>
</evidence>
<dbReference type="PANTHER" id="PTHR11122">
    <property type="entry name" value="APOSPORY-ASSOCIATED PROTEIN C-RELATED"/>
    <property type="match status" value="1"/>
</dbReference>
<accession>A0A212RG03</accession>
<dbReference type="GO" id="GO:0005975">
    <property type="term" value="P:carbohydrate metabolic process"/>
    <property type="evidence" value="ECO:0007669"/>
    <property type="project" value="InterPro"/>
</dbReference>
<dbReference type="InterPro" id="IPR037481">
    <property type="entry name" value="LacX"/>
</dbReference>
<dbReference type="GO" id="GO:0016853">
    <property type="term" value="F:isomerase activity"/>
    <property type="evidence" value="ECO:0007669"/>
    <property type="project" value="InterPro"/>
</dbReference>
<dbReference type="EMBL" id="FYEH01000008">
    <property type="protein sequence ID" value="SNB71277.1"/>
    <property type="molecule type" value="Genomic_DNA"/>
</dbReference>
<dbReference type="Gene3D" id="2.70.98.10">
    <property type="match status" value="1"/>
</dbReference>
<dbReference type="CDD" id="cd09024">
    <property type="entry name" value="Aldose_epim_lacX"/>
    <property type="match status" value="1"/>
</dbReference>
<sequence length="289" mass="31603">MDRIDIGNGLIAAAIKLHGAEPCSLSDQAGREFLWQAGPAWPRHAPLLFPIVGRLKDDRLQVDGRDYPMKQHGFARDLPFALKTQDEASCTLILEDSEATRKQFPFAFRLEASYRLEGTTFTAVYVATNTGPDVLPASLGAHPAFSWPLLSGLAKDQHRLVFEQEENGPLAGIVDGLLGKVDRPSPIEGRVLSLREEIFARDALVLPAVKSQSVRFEAPGAPALRVAWDNAPELGLWMKPGADFLCIEPWHGFASPVDFDGPFTAKPGLWLIPPGESRQMSWSASIEAA</sequence>
<dbReference type="GO" id="GO:0030246">
    <property type="term" value="F:carbohydrate binding"/>
    <property type="evidence" value="ECO:0007669"/>
    <property type="project" value="InterPro"/>
</dbReference>